<feature type="transmembrane region" description="Helical" evidence="1">
    <location>
        <begin position="93"/>
        <end position="121"/>
    </location>
</feature>
<dbReference type="PATRIC" id="fig|389348.3.peg.107"/>
<sequence>MSVQSLSLLEQHFYPCLIPLAHEMYVKNSDELKNVQLCSFLQEMDNQERTLQDKPTNARITLEELAEEKCRVEIINRSICQILFDPVGGGFGAIFGGLMGGPIGAALMGGIVGLGAHMFVLENRARRHSAMDAGRPRINRMISKIEKIKEKKLNLDHTIDPNQLNIAEDYLQRKVDRYNFLKSTTLTGSYNSSSLGFTHTYYDRDGNYHISGTIQTHHPYRVANGTVYETRTHHFNQ</sequence>
<keyword evidence="1" id="KW-0812">Transmembrane</keyword>
<evidence type="ECO:0000313" key="3">
    <source>
        <dbReference type="Proteomes" id="UP000069902"/>
    </source>
</evidence>
<dbReference type="RefSeq" id="WP_032124764.1">
    <property type="nucleotide sequence ID" value="NZ_LN879502.1"/>
</dbReference>
<evidence type="ECO:0000313" key="2">
    <source>
        <dbReference type="EMBL" id="CUI15727.1"/>
    </source>
</evidence>
<keyword evidence="1" id="KW-0472">Membrane</keyword>
<organism evidence="2 3">
    <name type="scientific">Candidatus Protochlamydia naegleriophila</name>
    <dbReference type="NCBI Taxonomy" id="389348"/>
    <lineage>
        <taxon>Bacteria</taxon>
        <taxon>Pseudomonadati</taxon>
        <taxon>Chlamydiota</taxon>
        <taxon>Chlamydiia</taxon>
        <taxon>Parachlamydiales</taxon>
        <taxon>Parachlamydiaceae</taxon>
        <taxon>Candidatus Protochlamydia</taxon>
    </lineage>
</organism>
<dbReference type="EMBL" id="LN879502">
    <property type="protein sequence ID" value="CUI15727.1"/>
    <property type="molecule type" value="Genomic_DNA"/>
</dbReference>
<proteinExistence type="predicted"/>
<dbReference type="Proteomes" id="UP000069902">
    <property type="component" value="Chromosome cPNK"/>
</dbReference>
<dbReference type="KEGG" id="pnl:PNK_0089"/>
<keyword evidence="3" id="KW-1185">Reference proteome</keyword>
<evidence type="ECO:0000256" key="1">
    <source>
        <dbReference type="SAM" id="Phobius"/>
    </source>
</evidence>
<reference evidence="3" key="1">
    <citation type="submission" date="2015-09" db="EMBL/GenBank/DDBJ databases">
        <authorList>
            <person name="Bertelli C."/>
        </authorList>
    </citation>
    <scope>NUCLEOTIDE SEQUENCE [LARGE SCALE GENOMIC DNA]</scope>
    <source>
        <strain evidence="3">KNic</strain>
    </source>
</reference>
<dbReference type="InParanoid" id="A0A0U5JBI8"/>
<name>A0A0U5JBI8_9BACT</name>
<dbReference type="AlphaFoldDB" id="A0A0U5JBI8"/>
<protein>
    <submittedName>
        <fullName evidence="2">Putative membrane protein</fullName>
    </submittedName>
</protein>
<accession>A0A0U5JBI8</accession>
<keyword evidence="1" id="KW-1133">Transmembrane helix</keyword>
<dbReference type="STRING" id="389348.PNK_0089"/>
<gene>
    <name evidence="2" type="ORF">PNK_0089</name>
</gene>